<dbReference type="Pfam" id="PF00158">
    <property type="entry name" value="Sigma54_activat"/>
    <property type="match status" value="1"/>
</dbReference>
<dbReference type="InterPro" id="IPR058031">
    <property type="entry name" value="AAA_lid_NorR"/>
</dbReference>
<dbReference type="Gene3D" id="3.40.50.300">
    <property type="entry name" value="P-loop containing nucleotide triphosphate hydrolases"/>
    <property type="match status" value="1"/>
</dbReference>
<dbReference type="InterPro" id="IPR003593">
    <property type="entry name" value="AAA+_ATPase"/>
</dbReference>
<dbReference type="Gene3D" id="1.10.10.60">
    <property type="entry name" value="Homeodomain-like"/>
    <property type="match status" value="1"/>
</dbReference>
<dbReference type="RefSeq" id="WP_243323630.1">
    <property type="nucleotide sequence ID" value="NZ_JAKZMM010000008.1"/>
</dbReference>
<dbReference type="PRINTS" id="PR01590">
    <property type="entry name" value="HTHFIS"/>
</dbReference>
<evidence type="ECO:0000259" key="7">
    <source>
        <dbReference type="PROSITE" id="PS50110"/>
    </source>
</evidence>
<keyword evidence="3" id="KW-0805">Transcription regulation</keyword>
<dbReference type="PANTHER" id="PTHR32071:SF81">
    <property type="entry name" value="PROPIONATE CATABOLISM OPERON REGULATORY PROTEIN"/>
    <property type="match status" value="1"/>
</dbReference>
<evidence type="ECO:0000256" key="2">
    <source>
        <dbReference type="ARBA" id="ARBA00022840"/>
    </source>
</evidence>
<evidence type="ECO:0000313" key="8">
    <source>
        <dbReference type="EMBL" id="MCJ2379941.1"/>
    </source>
</evidence>
<dbReference type="InterPro" id="IPR002078">
    <property type="entry name" value="Sigma_54_int"/>
</dbReference>
<dbReference type="SUPFAM" id="SSF52540">
    <property type="entry name" value="P-loop containing nucleoside triphosphate hydrolases"/>
    <property type="match status" value="1"/>
</dbReference>
<evidence type="ECO:0000259" key="6">
    <source>
        <dbReference type="PROSITE" id="PS50045"/>
    </source>
</evidence>
<organism evidence="8 9">
    <name type="scientific">Parabacteroides faecalis</name>
    <dbReference type="NCBI Taxonomy" id="2924040"/>
    <lineage>
        <taxon>Bacteria</taxon>
        <taxon>Pseudomonadati</taxon>
        <taxon>Bacteroidota</taxon>
        <taxon>Bacteroidia</taxon>
        <taxon>Bacteroidales</taxon>
        <taxon>Tannerellaceae</taxon>
        <taxon>Parabacteroides</taxon>
    </lineage>
</organism>
<proteinExistence type="predicted"/>
<feature type="domain" description="Response regulatory" evidence="7">
    <location>
        <begin position="4"/>
        <end position="118"/>
    </location>
</feature>
<dbReference type="SMART" id="SM00382">
    <property type="entry name" value="AAA"/>
    <property type="match status" value="1"/>
</dbReference>
<dbReference type="InterPro" id="IPR009057">
    <property type="entry name" value="Homeodomain-like_sf"/>
</dbReference>
<accession>A0ABT0BYY2</accession>
<dbReference type="PROSITE" id="PS00676">
    <property type="entry name" value="SIGMA54_INTERACT_2"/>
    <property type="match status" value="1"/>
</dbReference>
<dbReference type="InterPro" id="IPR002197">
    <property type="entry name" value="HTH_Fis"/>
</dbReference>
<evidence type="ECO:0000256" key="1">
    <source>
        <dbReference type="ARBA" id="ARBA00022741"/>
    </source>
</evidence>
<dbReference type="InterPro" id="IPR025943">
    <property type="entry name" value="Sigma_54_int_dom_ATP-bd_2"/>
</dbReference>
<dbReference type="Gene3D" id="3.40.50.2300">
    <property type="match status" value="1"/>
</dbReference>
<dbReference type="InterPro" id="IPR027417">
    <property type="entry name" value="P-loop_NTPase"/>
</dbReference>
<keyword evidence="9" id="KW-1185">Reference proteome</keyword>
<dbReference type="PROSITE" id="PS50110">
    <property type="entry name" value="RESPONSE_REGULATORY"/>
    <property type="match status" value="1"/>
</dbReference>
<dbReference type="Pfam" id="PF25601">
    <property type="entry name" value="AAA_lid_14"/>
    <property type="match status" value="1"/>
</dbReference>
<reference evidence="8 9" key="1">
    <citation type="submission" date="2022-03" db="EMBL/GenBank/DDBJ databases">
        <title>Parabacteroides sp. nov. isolated from swine feces.</title>
        <authorList>
            <person name="Bak J.E."/>
        </authorList>
    </citation>
    <scope>NUCLEOTIDE SEQUENCE [LARGE SCALE GENOMIC DNA]</scope>
    <source>
        <strain evidence="8 9">AGMB00274</strain>
    </source>
</reference>
<protein>
    <submittedName>
        <fullName evidence="8">Sigma-54 dependent transcriptional regulator</fullName>
    </submittedName>
</protein>
<dbReference type="InterPro" id="IPR001789">
    <property type="entry name" value="Sig_transdc_resp-reg_receiver"/>
</dbReference>
<dbReference type="SUPFAM" id="SSF46689">
    <property type="entry name" value="Homeodomain-like"/>
    <property type="match status" value="1"/>
</dbReference>
<comment type="caution">
    <text evidence="8">The sequence shown here is derived from an EMBL/GenBank/DDBJ whole genome shotgun (WGS) entry which is preliminary data.</text>
</comment>
<dbReference type="Gene3D" id="1.10.8.60">
    <property type="match status" value="1"/>
</dbReference>
<keyword evidence="2" id="KW-0067">ATP-binding</keyword>
<dbReference type="EMBL" id="JAKZMM010000008">
    <property type="protein sequence ID" value="MCJ2379941.1"/>
    <property type="molecule type" value="Genomic_DNA"/>
</dbReference>
<dbReference type="SUPFAM" id="SSF52172">
    <property type="entry name" value="CheY-like"/>
    <property type="match status" value="1"/>
</dbReference>
<feature type="domain" description="Sigma-54 factor interaction" evidence="6">
    <location>
        <begin position="142"/>
        <end position="371"/>
    </location>
</feature>
<dbReference type="Pfam" id="PF02954">
    <property type="entry name" value="HTH_8"/>
    <property type="match status" value="1"/>
</dbReference>
<sequence>MQPSILIVEDDVTFSLMLKTWLGRKGFLVESQTSVSDAQKCLDSRSFQLVLSDLRLPDRDGIELLKWLKETHPDVALIMMTSYADIHTAVQAIKLGASDYISKPVNPEELLTKIKETIKVPELSTGKSTKTAAGNAVSNPYIEGVSQAAVSMYEHVRLVAPTDMSVLITGSSGTGKEYVARRIHEQSNRANAPFVAVDCGAIPKDLAASEFFGHVKGSFTGAIDNKVGAFVAAQGGTIFLDEIGNLTYEVQVQLLRALQERKVRPVGSNQEITINVRLVSATNENLRQAIEKGDFREDLYHRINEFTIRIPDLCERQEDLMLFANNFLDLANAELKKDIIGFDAETIRLFQSYSWPGNLRQMKNVIRYATLLAKGRFITCAELPDELRETPQAKHSVSQLRDGNHEIDLIRKALQECGNNKTKAAQMLGIDRKTLYNKLKLYQIE</sequence>
<keyword evidence="1" id="KW-0547">Nucleotide-binding</keyword>
<feature type="modified residue" description="4-aspartylphosphate" evidence="5">
    <location>
        <position position="53"/>
    </location>
</feature>
<dbReference type="SMART" id="SM00448">
    <property type="entry name" value="REC"/>
    <property type="match status" value="1"/>
</dbReference>
<keyword evidence="5" id="KW-0597">Phosphoprotein</keyword>
<dbReference type="InterPro" id="IPR011006">
    <property type="entry name" value="CheY-like_superfamily"/>
</dbReference>
<name>A0ABT0BYY2_9BACT</name>
<evidence type="ECO:0000256" key="4">
    <source>
        <dbReference type="ARBA" id="ARBA00023163"/>
    </source>
</evidence>
<dbReference type="Pfam" id="PF00072">
    <property type="entry name" value="Response_reg"/>
    <property type="match status" value="1"/>
</dbReference>
<evidence type="ECO:0000313" key="9">
    <source>
        <dbReference type="Proteomes" id="UP001165444"/>
    </source>
</evidence>
<keyword evidence="4" id="KW-0804">Transcription</keyword>
<dbReference type="PROSITE" id="PS50045">
    <property type="entry name" value="SIGMA54_INTERACT_4"/>
    <property type="match status" value="1"/>
</dbReference>
<dbReference type="PANTHER" id="PTHR32071">
    <property type="entry name" value="TRANSCRIPTIONAL REGULATORY PROTEIN"/>
    <property type="match status" value="1"/>
</dbReference>
<dbReference type="CDD" id="cd00009">
    <property type="entry name" value="AAA"/>
    <property type="match status" value="1"/>
</dbReference>
<evidence type="ECO:0000256" key="5">
    <source>
        <dbReference type="PROSITE-ProRule" id="PRU00169"/>
    </source>
</evidence>
<evidence type="ECO:0000256" key="3">
    <source>
        <dbReference type="ARBA" id="ARBA00023015"/>
    </source>
</evidence>
<dbReference type="Proteomes" id="UP001165444">
    <property type="component" value="Unassembled WGS sequence"/>
</dbReference>
<gene>
    <name evidence="8" type="ORF">MUN53_04845</name>
</gene>